<comment type="caution">
    <text evidence="1">The sequence shown here is derived from an EMBL/GenBank/DDBJ whole genome shotgun (WGS) entry which is preliminary data.</text>
</comment>
<evidence type="ECO:0000313" key="1">
    <source>
        <dbReference type="EMBL" id="EDP96483.1"/>
    </source>
</evidence>
<sequence>MKYILIVIFGTLFTSDESAKSYYFPLENLKESKIYVYSAKENPLDTEYWKLTYNVQDSTLVTEAFHSNFEKYEYFREKITDKGTQLEKFISFVAKNRRGKSAKYNRKPIKKDVYLWSTKKPYTYSAYFMDEDYGKIILIKTREFIKEETLTINTKTHNVLKFKETYTYKIASTSEKYTHDQITYYAKGIGLVRMEKNILIKKM</sequence>
<dbReference type="eggNOG" id="ENOG50333D8">
    <property type="taxonomic scope" value="Bacteria"/>
</dbReference>
<dbReference type="AlphaFoldDB" id="A9DVY3"/>
<evidence type="ECO:0008006" key="3">
    <source>
        <dbReference type="Google" id="ProtNLM"/>
    </source>
</evidence>
<reference evidence="1 2" key="1">
    <citation type="journal article" date="2011" name="J. Bacteriol.">
        <title>Genome sequence of the algicidal bacterium Kordia algicida OT-1.</title>
        <authorList>
            <person name="Lee H.S."/>
            <person name="Kang S.G."/>
            <person name="Kwon K.K."/>
            <person name="Lee J.H."/>
            <person name="Kim S.J."/>
        </authorList>
    </citation>
    <scope>NUCLEOTIDE SEQUENCE [LARGE SCALE GENOMIC DNA]</scope>
    <source>
        <strain evidence="1 2">OT-1</strain>
    </source>
</reference>
<dbReference type="HOGENOM" id="CLU_1239727_0_0_10"/>
<dbReference type="STRING" id="391587.KAOT1_03702"/>
<gene>
    <name evidence="1" type="ORF">KAOT1_03702</name>
</gene>
<accession>A9DVY3</accession>
<keyword evidence="2" id="KW-1185">Reference proteome</keyword>
<protein>
    <recommendedName>
        <fullName evidence="3">DUF3108 domain-containing protein</fullName>
    </recommendedName>
</protein>
<evidence type="ECO:0000313" key="2">
    <source>
        <dbReference type="Proteomes" id="UP000002945"/>
    </source>
</evidence>
<dbReference type="Proteomes" id="UP000002945">
    <property type="component" value="Unassembled WGS sequence"/>
</dbReference>
<dbReference type="OrthoDB" id="1190990at2"/>
<organism evidence="1 2">
    <name type="scientific">Kordia algicida OT-1</name>
    <dbReference type="NCBI Taxonomy" id="391587"/>
    <lineage>
        <taxon>Bacteria</taxon>
        <taxon>Pseudomonadati</taxon>
        <taxon>Bacteroidota</taxon>
        <taxon>Flavobacteriia</taxon>
        <taxon>Flavobacteriales</taxon>
        <taxon>Flavobacteriaceae</taxon>
        <taxon>Kordia</taxon>
    </lineage>
</organism>
<proteinExistence type="predicted"/>
<dbReference type="EMBL" id="ABIB01000004">
    <property type="protein sequence ID" value="EDP96483.1"/>
    <property type="molecule type" value="Genomic_DNA"/>
</dbReference>
<dbReference type="RefSeq" id="WP_007093313.1">
    <property type="nucleotide sequence ID" value="NZ_CP142125.1"/>
</dbReference>
<dbReference type="Gene3D" id="2.40.360.20">
    <property type="match status" value="1"/>
</dbReference>
<name>A9DVY3_9FLAO</name>